<evidence type="ECO:0000313" key="8">
    <source>
        <dbReference type="Proteomes" id="UP000223913"/>
    </source>
</evidence>
<feature type="domain" description="OmpA-like" evidence="6">
    <location>
        <begin position="116"/>
        <end position="232"/>
    </location>
</feature>
<organism evidence="7 8">
    <name type="scientific">Flavilitoribacter nigricans (strain ATCC 23147 / DSM 23189 / NBRC 102662 / NCIMB 1420 / SS-2)</name>
    <name type="common">Lewinella nigricans</name>
    <dbReference type="NCBI Taxonomy" id="1122177"/>
    <lineage>
        <taxon>Bacteria</taxon>
        <taxon>Pseudomonadati</taxon>
        <taxon>Bacteroidota</taxon>
        <taxon>Saprospiria</taxon>
        <taxon>Saprospirales</taxon>
        <taxon>Lewinellaceae</taxon>
        <taxon>Flavilitoribacter</taxon>
    </lineage>
</organism>
<reference evidence="7 8" key="1">
    <citation type="submission" date="2017-10" db="EMBL/GenBank/DDBJ databases">
        <title>The draft genome sequence of Lewinella nigricans NBRC 102662.</title>
        <authorList>
            <person name="Wang K."/>
        </authorList>
    </citation>
    <scope>NUCLEOTIDE SEQUENCE [LARGE SCALE GENOMIC DNA]</scope>
    <source>
        <strain evidence="7 8">NBRC 102662</strain>
    </source>
</reference>
<name>A0A2D0NE71_FLAN2</name>
<evidence type="ECO:0000313" key="7">
    <source>
        <dbReference type="EMBL" id="PHN06767.1"/>
    </source>
</evidence>
<dbReference type="InterPro" id="IPR006690">
    <property type="entry name" value="OMPA-like_CS"/>
</dbReference>
<dbReference type="InterPro" id="IPR006665">
    <property type="entry name" value="OmpA-like"/>
</dbReference>
<dbReference type="Pfam" id="PF00691">
    <property type="entry name" value="OmpA"/>
    <property type="match status" value="1"/>
</dbReference>
<dbReference type="PANTHER" id="PTHR30329:SF21">
    <property type="entry name" value="LIPOPROTEIN YIAD-RELATED"/>
    <property type="match status" value="1"/>
</dbReference>
<sequence>MAAQCRGTEGRILRKYHIEAGIHSPKPYTMDKHKEQEHLLNQLFREQREADAVGSPSFREVYGKAQQKHGKMKRIKLTLIIAIAVVALASLAILTTDREQANAPIQVAKAGLSFYEDLQANGKFVVNDIQFAFNSTDLKPESQSIIQTIAKMMEEHPEVRLSVEGHTDDRGSENYNQELSARRAAAVRQAIIGEGIAASRLKAAGFGEVKPVTGNDSDAGRAKNRRVEFVSF</sequence>
<dbReference type="PRINTS" id="PR01021">
    <property type="entry name" value="OMPADOMAIN"/>
</dbReference>
<gene>
    <name evidence="7" type="ORF">CRP01_10775</name>
</gene>
<dbReference type="GO" id="GO:0009279">
    <property type="term" value="C:cell outer membrane"/>
    <property type="evidence" value="ECO:0007669"/>
    <property type="project" value="UniProtKB-SubCell"/>
</dbReference>
<keyword evidence="5" id="KW-1133">Transmembrane helix</keyword>
<dbReference type="PANTHER" id="PTHR30329">
    <property type="entry name" value="STATOR ELEMENT OF FLAGELLAR MOTOR COMPLEX"/>
    <property type="match status" value="1"/>
</dbReference>
<dbReference type="CDD" id="cd07185">
    <property type="entry name" value="OmpA_C-like"/>
    <property type="match status" value="1"/>
</dbReference>
<dbReference type="PROSITE" id="PS01068">
    <property type="entry name" value="OMPA_1"/>
    <property type="match status" value="1"/>
</dbReference>
<keyword evidence="5" id="KW-0812">Transmembrane</keyword>
<proteinExistence type="predicted"/>
<dbReference type="InterPro" id="IPR006664">
    <property type="entry name" value="OMP_bac"/>
</dbReference>
<feature type="transmembrane region" description="Helical" evidence="5">
    <location>
        <begin position="77"/>
        <end position="95"/>
    </location>
</feature>
<evidence type="ECO:0000256" key="2">
    <source>
        <dbReference type="ARBA" id="ARBA00023136"/>
    </source>
</evidence>
<dbReference type="OrthoDB" id="9782229at2"/>
<comment type="subcellular location">
    <subcellularLocation>
        <location evidence="1">Cell outer membrane</location>
    </subcellularLocation>
</comment>
<dbReference type="PROSITE" id="PS51123">
    <property type="entry name" value="OMPA_2"/>
    <property type="match status" value="1"/>
</dbReference>
<evidence type="ECO:0000259" key="6">
    <source>
        <dbReference type="PROSITE" id="PS51123"/>
    </source>
</evidence>
<dbReference type="Gene3D" id="3.30.1330.60">
    <property type="entry name" value="OmpA-like domain"/>
    <property type="match status" value="1"/>
</dbReference>
<keyword evidence="8" id="KW-1185">Reference proteome</keyword>
<dbReference type="InterPro" id="IPR050330">
    <property type="entry name" value="Bact_OuterMem_StrucFunc"/>
</dbReference>
<protein>
    <recommendedName>
        <fullName evidence="6">OmpA-like domain-containing protein</fullName>
    </recommendedName>
</protein>
<comment type="caution">
    <text evidence="7">The sequence shown here is derived from an EMBL/GenBank/DDBJ whole genome shotgun (WGS) entry which is preliminary data.</text>
</comment>
<dbReference type="EMBL" id="PDUD01000017">
    <property type="protein sequence ID" value="PHN06767.1"/>
    <property type="molecule type" value="Genomic_DNA"/>
</dbReference>
<evidence type="ECO:0000256" key="4">
    <source>
        <dbReference type="PROSITE-ProRule" id="PRU00473"/>
    </source>
</evidence>
<keyword evidence="3" id="KW-0998">Cell outer membrane</keyword>
<dbReference type="AlphaFoldDB" id="A0A2D0NE71"/>
<evidence type="ECO:0000256" key="1">
    <source>
        <dbReference type="ARBA" id="ARBA00004442"/>
    </source>
</evidence>
<dbReference type="Proteomes" id="UP000223913">
    <property type="component" value="Unassembled WGS sequence"/>
</dbReference>
<evidence type="ECO:0000256" key="5">
    <source>
        <dbReference type="SAM" id="Phobius"/>
    </source>
</evidence>
<accession>A0A2D0NE71</accession>
<keyword evidence="2 4" id="KW-0472">Membrane</keyword>
<evidence type="ECO:0000256" key="3">
    <source>
        <dbReference type="ARBA" id="ARBA00023237"/>
    </source>
</evidence>
<dbReference type="SUPFAM" id="SSF103088">
    <property type="entry name" value="OmpA-like"/>
    <property type="match status" value="1"/>
</dbReference>
<dbReference type="InterPro" id="IPR036737">
    <property type="entry name" value="OmpA-like_sf"/>
</dbReference>